<dbReference type="GO" id="GO:0046872">
    <property type="term" value="F:metal ion binding"/>
    <property type="evidence" value="ECO:0007669"/>
    <property type="project" value="UniProtKB-KW"/>
</dbReference>
<dbReference type="GO" id="GO:0008254">
    <property type="term" value="F:3'-nucleotidase activity"/>
    <property type="evidence" value="ECO:0007669"/>
    <property type="project" value="TreeGrafter"/>
</dbReference>
<evidence type="ECO:0000256" key="5">
    <source>
        <dbReference type="ARBA" id="ARBA00022723"/>
    </source>
</evidence>
<sequence>MRILLSNDDGYRAPGLICLEKELSPFAHVTVVAPDRDRSGASGSLTIRNPVRATRAENGAISVDGTPTDCVHLAITALMEEKPDIVVSGINSGPNLGDLVFYSGTVAAAMEGRSLGFPAIAVSMTSKTPDHYETGARVVRSILDRMIRHNPAAALSTNTILNVNVPDVAWDELRGFQVTRLGACRT</sequence>
<evidence type="ECO:0000256" key="6">
    <source>
        <dbReference type="ARBA" id="ARBA00022741"/>
    </source>
</evidence>
<dbReference type="AlphaFoldDB" id="A0A450RUL4"/>
<keyword evidence="7" id="KW-0378">Hydrolase</keyword>
<dbReference type="NCBIfam" id="TIGR00087">
    <property type="entry name" value="surE"/>
    <property type="match status" value="1"/>
</dbReference>
<evidence type="ECO:0000256" key="1">
    <source>
        <dbReference type="ARBA" id="ARBA00000815"/>
    </source>
</evidence>
<evidence type="ECO:0000313" key="10">
    <source>
        <dbReference type="EMBL" id="VFJ47067.1"/>
    </source>
</evidence>
<dbReference type="Gene3D" id="3.40.1210.10">
    <property type="entry name" value="Survival protein SurE-like phosphatase/nucleotidase"/>
    <property type="match status" value="1"/>
</dbReference>
<evidence type="ECO:0000259" key="8">
    <source>
        <dbReference type="Pfam" id="PF01975"/>
    </source>
</evidence>
<evidence type="ECO:0000256" key="7">
    <source>
        <dbReference type="ARBA" id="ARBA00022801"/>
    </source>
</evidence>
<gene>
    <name evidence="10" type="ORF">BECKDK2373B_GA0170837_101547</name>
    <name evidence="9" type="ORF">BECKDK2373C_GA0170839_100256</name>
</gene>
<dbReference type="EC" id="3.1.3.5" evidence="3"/>
<dbReference type="InterPro" id="IPR036523">
    <property type="entry name" value="SurE-like_sf"/>
</dbReference>
<dbReference type="GO" id="GO:0004309">
    <property type="term" value="F:exopolyphosphatase activity"/>
    <property type="evidence" value="ECO:0007669"/>
    <property type="project" value="TreeGrafter"/>
</dbReference>
<organism evidence="9">
    <name type="scientific">Candidatus Kentrum sp. DK</name>
    <dbReference type="NCBI Taxonomy" id="2126562"/>
    <lineage>
        <taxon>Bacteria</taxon>
        <taxon>Pseudomonadati</taxon>
        <taxon>Pseudomonadota</taxon>
        <taxon>Gammaproteobacteria</taxon>
        <taxon>Candidatus Kentrum</taxon>
    </lineage>
</organism>
<comment type="similarity">
    <text evidence="2">Belongs to the SurE nucleotidase family.</text>
</comment>
<dbReference type="EMBL" id="CAADEX010000015">
    <property type="protein sequence ID" value="VFJ47067.1"/>
    <property type="molecule type" value="Genomic_DNA"/>
</dbReference>
<dbReference type="GO" id="GO:0008253">
    <property type="term" value="F:5'-nucleotidase activity"/>
    <property type="evidence" value="ECO:0007669"/>
    <property type="project" value="UniProtKB-EC"/>
</dbReference>
<name>A0A450RUL4_9GAMM</name>
<feature type="domain" description="Survival protein SurE-like phosphatase/nucleotidase" evidence="8">
    <location>
        <begin position="3"/>
        <end position="183"/>
    </location>
</feature>
<evidence type="ECO:0000313" key="9">
    <source>
        <dbReference type="EMBL" id="VFJ42819.1"/>
    </source>
</evidence>
<dbReference type="EMBL" id="CAADEY010000002">
    <property type="protein sequence ID" value="VFJ42819.1"/>
    <property type="molecule type" value="Genomic_DNA"/>
</dbReference>
<evidence type="ECO:0000256" key="3">
    <source>
        <dbReference type="ARBA" id="ARBA00012643"/>
    </source>
</evidence>
<dbReference type="PANTHER" id="PTHR30457">
    <property type="entry name" value="5'-NUCLEOTIDASE SURE"/>
    <property type="match status" value="1"/>
</dbReference>
<dbReference type="InterPro" id="IPR030048">
    <property type="entry name" value="SurE"/>
</dbReference>
<protein>
    <recommendedName>
        <fullName evidence="3">5'-nucleotidase</fullName>
        <ecNumber evidence="3">3.1.3.5</ecNumber>
    </recommendedName>
</protein>
<evidence type="ECO:0000256" key="2">
    <source>
        <dbReference type="ARBA" id="ARBA00011062"/>
    </source>
</evidence>
<dbReference type="SUPFAM" id="SSF64167">
    <property type="entry name" value="SurE-like"/>
    <property type="match status" value="1"/>
</dbReference>
<evidence type="ECO:0000256" key="4">
    <source>
        <dbReference type="ARBA" id="ARBA00022490"/>
    </source>
</evidence>
<accession>A0A450RUL4</accession>
<keyword evidence="4" id="KW-0963">Cytoplasm</keyword>
<proteinExistence type="inferred from homology"/>
<dbReference type="InterPro" id="IPR002828">
    <property type="entry name" value="SurE-like_Pase/nucleotidase"/>
</dbReference>
<keyword evidence="5" id="KW-0479">Metal-binding</keyword>
<dbReference type="PANTHER" id="PTHR30457:SF12">
    <property type="entry name" value="5'_3'-NUCLEOTIDASE SURE"/>
    <property type="match status" value="1"/>
</dbReference>
<comment type="catalytic activity">
    <reaction evidence="1">
        <text>a ribonucleoside 5'-phosphate + H2O = a ribonucleoside + phosphate</text>
        <dbReference type="Rhea" id="RHEA:12484"/>
        <dbReference type="ChEBI" id="CHEBI:15377"/>
        <dbReference type="ChEBI" id="CHEBI:18254"/>
        <dbReference type="ChEBI" id="CHEBI:43474"/>
        <dbReference type="ChEBI" id="CHEBI:58043"/>
        <dbReference type="EC" id="3.1.3.5"/>
    </reaction>
</comment>
<keyword evidence="6" id="KW-0547">Nucleotide-binding</keyword>
<reference evidence="9" key="1">
    <citation type="submission" date="2019-02" db="EMBL/GenBank/DDBJ databases">
        <authorList>
            <person name="Gruber-Vodicka R. H."/>
            <person name="Seah K. B. B."/>
        </authorList>
    </citation>
    <scope>NUCLEOTIDE SEQUENCE</scope>
    <source>
        <strain evidence="9">BECK_DK161</strain>
        <strain evidence="10">BECK_DK47</strain>
    </source>
</reference>
<dbReference type="GO" id="GO:0000166">
    <property type="term" value="F:nucleotide binding"/>
    <property type="evidence" value="ECO:0007669"/>
    <property type="project" value="UniProtKB-KW"/>
</dbReference>
<dbReference type="Pfam" id="PF01975">
    <property type="entry name" value="SurE"/>
    <property type="match status" value="1"/>
</dbReference>